<name>A0A9P4J740_9PEZI</name>
<dbReference type="PROSITE" id="PS50172">
    <property type="entry name" value="BRCT"/>
    <property type="match status" value="1"/>
</dbReference>
<comment type="caution">
    <text evidence="3">The sequence shown here is derived from an EMBL/GenBank/DDBJ whole genome shotgun (WGS) entry which is preliminary data.</text>
</comment>
<evidence type="ECO:0000313" key="4">
    <source>
        <dbReference type="Proteomes" id="UP000799439"/>
    </source>
</evidence>
<dbReference type="OrthoDB" id="446168at2759"/>
<feature type="domain" description="BRCT" evidence="2">
    <location>
        <begin position="142"/>
        <end position="223"/>
    </location>
</feature>
<evidence type="ECO:0000259" key="2">
    <source>
        <dbReference type="PROSITE" id="PS50172"/>
    </source>
</evidence>
<dbReference type="Gene3D" id="3.40.50.10190">
    <property type="entry name" value="BRCT domain"/>
    <property type="match status" value="1"/>
</dbReference>
<keyword evidence="4" id="KW-1185">Reference proteome</keyword>
<dbReference type="InterPro" id="IPR036420">
    <property type="entry name" value="BRCT_dom_sf"/>
</dbReference>
<proteinExistence type="predicted"/>
<dbReference type="SUPFAM" id="SSF52113">
    <property type="entry name" value="BRCT domain"/>
    <property type="match status" value="1"/>
</dbReference>
<dbReference type="EMBL" id="ML996081">
    <property type="protein sequence ID" value="KAF2156577.1"/>
    <property type="molecule type" value="Genomic_DNA"/>
</dbReference>
<dbReference type="InterPro" id="IPR001357">
    <property type="entry name" value="BRCT_dom"/>
</dbReference>
<feature type="region of interest" description="Disordered" evidence="1">
    <location>
        <begin position="219"/>
        <end position="246"/>
    </location>
</feature>
<dbReference type="AlphaFoldDB" id="A0A9P4J740"/>
<organism evidence="3 4">
    <name type="scientific">Myriangium duriaei CBS 260.36</name>
    <dbReference type="NCBI Taxonomy" id="1168546"/>
    <lineage>
        <taxon>Eukaryota</taxon>
        <taxon>Fungi</taxon>
        <taxon>Dikarya</taxon>
        <taxon>Ascomycota</taxon>
        <taxon>Pezizomycotina</taxon>
        <taxon>Dothideomycetes</taxon>
        <taxon>Dothideomycetidae</taxon>
        <taxon>Myriangiales</taxon>
        <taxon>Myriangiaceae</taxon>
        <taxon>Myriangium</taxon>
    </lineage>
</organism>
<dbReference type="SMART" id="SM00292">
    <property type="entry name" value="BRCT"/>
    <property type="match status" value="1"/>
</dbReference>
<reference evidence="3" key="1">
    <citation type="journal article" date="2020" name="Stud. Mycol.">
        <title>101 Dothideomycetes genomes: a test case for predicting lifestyles and emergence of pathogens.</title>
        <authorList>
            <person name="Haridas S."/>
            <person name="Albert R."/>
            <person name="Binder M."/>
            <person name="Bloem J."/>
            <person name="Labutti K."/>
            <person name="Salamov A."/>
            <person name="Andreopoulos B."/>
            <person name="Baker S."/>
            <person name="Barry K."/>
            <person name="Bills G."/>
            <person name="Bluhm B."/>
            <person name="Cannon C."/>
            <person name="Castanera R."/>
            <person name="Culley D."/>
            <person name="Daum C."/>
            <person name="Ezra D."/>
            <person name="Gonzalez J."/>
            <person name="Henrissat B."/>
            <person name="Kuo A."/>
            <person name="Liang C."/>
            <person name="Lipzen A."/>
            <person name="Lutzoni F."/>
            <person name="Magnuson J."/>
            <person name="Mondo S."/>
            <person name="Nolan M."/>
            <person name="Ohm R."/>
            <person name="Pangilinan J."/>
            <person name="Park H.-J."/>
            <person name="Ramirez L."/>
            <person name="Alfaro M."/>
            <person name="Sun H."/>
            <person name="Tritt A."/>
            <person name="Yoshinaga Y."/>
            <person name="Zwiers L.-H."/>
            <person name="Turgeon B."/>
            <person name="Goodwin S."/>
            <person name="Spatafora J."/>
            <person name="Crous P."/>
            <person name="Grigoriev I."/>
        </authorList>
    </citation>
    <scope>NUCLEOTIDE SEQUENCE</scope>
    <source>
        <strain evidence="3">CBS 260.36</strain>
    </source>
</reference>
<evidence type="ECO:0000256" key="1">
    <source>
        <dbReference type="SAM" id="MobiDB-lite"/>
    </source>
</evidence>
<feature type="region of interest" description="Disordered" evidence="1">
    <location>
        <begin position="95"/>
        <end position="126"/>
    </location>
</feature>
<dbReference type="Proteomes" id="UP000799439">
    <property type="component" value="Unassembled WGS sequence"/>
</dbReference>
<protein>
    <recommendedName>
        <fullName evidence="2">BRCT domain-containing protein</fullName>
    </recommendedName>
</protein>
<dbReference type="Pfam" id="PF00533">
    <property type="entry name" value="BRCT"/>
    <property type="match status" value="1"/>
</dbReference>
<sequence length="246" mass="26052">MPSTKIYALFRTDYLDPSDSEGRDVLISLHATPVSAKSHLEAHIKQHSAHLGLSNPNTKASTYPDELFGTLVIVGQDDYHSFDIRVHEEELHGGTVTANTGAEDAKAATNGAAKGKGKKGPTPVEDTAVDAGEVDVSSPPSGPSTALKGKKILVTGTLEGVTRAGVQGLVEDHGGEFVKDLRHEPDLVVIGVRAGPKKVDEIKEKGLETVDQAGFYRMIKEGRGKGKQRGGNGEGEKEGAKKKRKG</sequence>
<evidence type="ECO:0000313" key="3">
    <source>
        <dbReference type="EMBL" id="KAF2156577.1"/>
    </source>
</evidence>
<gene>
    <name evidence="3" type="ORF">K461DRAFT_263612</name>
</gene>
<accession>A0A9P4J740</accession>